<dbReference type="AlphaFoldDB" id="G7Z4G2"/>
<sequence>MTTSSALTAPLFTNPSSIPRAFASRCLNASAARPVKASPSLLIDTLSPTGVCAWVVPTPAFAGEEVVDFHKPADDDDAAVNTPILSTAMTQPPLERYNNLLPVVLMWRPKVNPRLI</sequence>
<accession>G7Z4G2</accession>
<name>G7Z4G2_AZOL4</name>
<dbReference type="EMBL" id="FQ311868">
    <property type="protein sequence ID" value="CBS86280.1"/>
    <property type="molecule type" value="Genomic_DNA"/>
</dbReference>
<gene>
    <name evidence="1" type="ordered locus">AZOLI_0939</name>
</gene>
<dbReference type="KEGG" id="ali:AZOLI_0939"/>
<keyword evidence="2" id="KW-1185">Reference proteome</keyword>
<reference evidence="2" key="1">
    <citation type="journal article" date="2011" name="PLoS Genet.">
        <title>Azospirillum genomes reveal transition of bacteria from aquatic to terrestrial environments.</title>
        <authorList>
            <person name="Wisniewski-Dye F."/>
            <person name="Borziak K."/>
            <person name="Khalsa-Moyers G."/>
            <person name="Alexandre G."/>
            <person name="Sukharnikov L.O."/>
            <person name="Wuichet K."/>
            <person name="Hurst G.B."/>
            <person name="McDonald W.H."/>
            <person name="Robertson J.S."/>
            <person name="Barbe V."/>
            <person name="Calteau A."/>
            <person name="Rouy Z."/>
            <person name="Mangenot S."/>
            <person name="Prigent-Combaret C."/>
            <person name="Normand P."/>
            <person name="Boyer M."/>
            <person name="Siguier P."/>
            <person name="Dessaux Y."/>
            <person name="Elmerich C."/>
            <person name="Condemine G."/>
            <person name="Krishnen G."/>
            <person name="Kennedy I."/>
            <person name="Paterson A.H."/>
            <person name="Gonzalez V."/>
            <person name="Mavingui P."/>
            <person name="Zhulin I.B."/>
        </authorList>
    </citation>
    <scope>NUCLEOTIDE SEQUENCE [LARGE SCALE GENOMIC DNA]</scope>
    <source>
        <strain evidence="2">4B</strain>
    </source>
</reference>
<protein>
    <submittedName>
        <fullName evidence="1">Uncharacterized protein</fullName>
    </submittedName>
</protein>
<proteinExistence type="predicted"/>
<dbReference type="HOGENOM" id="CLU_2091767_0_0_5"/>
<organism evidence="1 2">
    <name type="scientific">Azospirillum lipoferum (strain 4B)</name>
    <dbReference type="NCBI Taxonomy" id="862719"/>
    <lineage>
        <taxon>Bacteria</taxon>
        <taxon>Pseudomonadati</taxon>
        <taxon>Pseudomonadota</taxon>
        <taxon>Alphaproteobacteria</taxon>
        <taxon>Rhodospirillales</taxon>
        <taxon>Azospirillaceae</taxon>
        <taxon>Azospirillum</taxon>
    </lineage>
</organism>
<dbReference type="Proteomes" id="UP000005667">
    <property type="component" value="Chromosome"/>
</dbReference>
<dbReference type="STRING" id="862719.AZOLI_0939"/>
<evidence type="ECO:0000313" key="2">
    <source>
        <dbReference type="Proteomes" id="UP000005667"/>
    </source>
</evidence>
<evidence type="ECO:0000313" key="1">
    <source>
        <dbReference type="EMBL" id="CBS86280.1"/>
    </source>
</evidence>